<name>A0A8S4PTK9_OWEFU</name>
<evidence type="ECO:0000256" key="1">
    <source>
        <dbReference type="SAM" id="MobiDB-lite"/>
    </source>
</evidence>
<dbReference type="Proteomes" id="UP000749559">
    <property type="component" value="Unassembled WGS sequence"/>
</dbReference>
<comment type="caution">
    <text evidence="3">The sequence shown here is derived from an EMBL/GenBank/DDBJ whole genome shotgun (WGS) entry which is preliminary data.</text>
</comment>
<feature type="region of interest" description="Disordered" evidence="1">
    <location>
        <begin position="133"/>
        <end position="190"/>
    </location>
</feature>
<dbReference type="GO" id="GO:0043565">
    <property type="term" value="F:sequence-specific DNA binding"/>
    <property type="evidence" value="ECO:0007669"/>
    <property type="project" value="InterPro"/>
</dbReference>
<sequence>MKKSPHGRIPPAITITPTLEKEATEMQSIPTLKHTPGLLTPGTKRKHEDDIDDFDYAKYKFKKKWAMKVQREKQLAAQMCLGSTEDTPPPTPTSPGYTCSTIGGTNTPSSSPLPSTVFKFDFMKNGFDSTPSTPLSIDSNRTSSPCNRISSPSMRLHSPGYRTLSPGPRSATFPQSKRTVSPTTRPMSARLSPEKTLGMRYRAPPSVFTFDNAPTYMYRTLPISSFSSTIPTFPSASTSSTSNIFRSVTELSKSHCQTQNNDAKLHQANQRISQSNGCIDLTMPKTIDQSKERFEAQEDVPIDYSIKSSGAPERQVDCKFVAQSLPVHSSSNSGNDDLRLFITDLPKDPRDWSRQDVGNWLKYMKYCRGIQGIKEERFPMNGKGICLMDLNMFQYRVPQGGQMLYRDFEMRLCAAVNGVH</sequence>
<reference evidence="3" key="1">
    <citation type="submission" date="2022-03" db="EMBL/GenBank/DDBJ databases">
        <authorList>
            <person name="Martin C."/>
        </authorList>
    </citation>
    <scope>NUCLEOTIDE SEQUENCE</scope>
</reference>
<dbReference type="OrthoDB" id="10042983at2759"/>
<feature type="compositionally biased region" description="Polar residues" evidence="1">
    <location>
        <begin position="172"/>
        <end position="186"/>
    </location>
</feature>
<dbReference type="SMART" id="SM00251">
    <property type="entry name" value="SAM_PNT"/>
    <property type="match status" value="1"/>
</dbReference>
<dbReference type="SUPFAM" id="SSF47769">
    <property type="entry name" value="SAM/Pointed domain"/>
    <property type="match status" value="1"/>
</dbReference>
<keyword evidence="4" id="KW-1185">Reference proteome</keyword>
<dbReference type="InterPro" id="IPR003118">
    <property type="entry name" value="Pointed_dom"/>
</dbReference>
<evidence type="ECO:0000313" key="4">
    <source>
        <dbReference type="Proteomes" id="UP000749559"/>
    </source>
</evidence>
<dbReference type="InterPro" id="IPR013761">
    <property type="entry name" value="SAM/pointed_sf"/>
</dbReference>
<organism evidence="3 4">
    <name type="scientific">Owenia fusiformis</name>
    <name type="common">Polychaete worm</name>
    <dbReference type="NCBI Taxonomy" id="6347"/>
    <lineage>
        <taxon>Eukaryota</taxon>
        <taxon>Metazoa</taxon>
        <taxon>Spiralia</taxon>
        <taxon>Lophotrochozoa</taxon>
        <taxon>Annelida</taxon>
        <taxon>Polychaeta</taxon>
        <taxon>Sedentaria</taxon>
        <taxon>Canalipalpata</taxon>
        <taxon>Sabellida</taxon>
        <taxon>Oweniida</taxon>
        <taxon>Oweniidae</taxon>
        <taxon>Owenia</taxon>
    </lineage>
</organism>
<feature type="compositionally biased region" description="Polar residues" evidence="1">
    <location>
        <begin position="133"/>
        <end position="153"/>
    </location>
</feature>
<dbReference type="PROSITE" id="PS51433">
    <property type="entry name" value="PNT"/>
    <property type="match status" value="1"/>
</dbReference>
<evidence type="ECO:0000259" key="2">
    <source>
        <dbReference type="PROSITE" id="PS51433"/>
    </source>
</evidence>
<feature type="region of interest" description="Disordered" evidence="1">
    <location>
        <begin position="1"/>
        <end position="47"/>
    </location>
</feature>
<dbReference type="EMBL" id="CAIIXF020000010">
    <property type="protein sequence ID" value="CAH1796915.1"/>
    <property type="molecule type" value="Genomic_DNA"/>
</dbReference>
<feature type="domain" description="PNT" evidence="2">
    <location>
        <begin position="331"/>
        <end position="415"/>
    </location>
</feature>
<accession>A0A8S4PTK9</accession>
<dbReference type="Gene3D" id="1.10.150.50">
    <property type="entry name" value="Transcription Factor, Ets-1"/>
    <property type="match status" value="1"/>
</dbReference>
<gene>
    <name evidence="3" type="ORF">OFUS_LOCUS21275</name>
</gene>
<dbReference type="AlphaFoldDB" id="A0A8S4PTK9"/>
<evidence type="ECO:0000313" key="3">
    <source>
        <dbReference type="EMBL" id="CAH1796915.1"/>
    </source>
</evidence>
<protein>
    <recommendedName>
        <fullName evidence="2">PNT domain-containing protein</fullName>
    </recommendedName>
</protein>
<dbReference type="Pfam" id="PF02198">
    <property type="entry name" value="SAM_PNT"/>
    <property type="match status" value="1"/>
</dbReference>
<proteinExistence type="predicted"/>